<dbReference type="EMBL" id="JADNYJ010000055">
    <property type="protein sequence ID" value="KAF8898156.1"/>
    <property type="molecule type" value="Genomic_DNA"/>
</dbReference>
<reference evidence="2" key="1">
    <citation type="submission" date="2020-11" db="EMBL/GenBank/DDBJ databases">
        <authorList>
            <consortium name="DOE Joint Genome Institute"/>
            <person name="Ahrendt S."/>
            <person name="Riley R."/>
            <person name="Andreopoulos W."/>
            <person name="LaButti K."/>
            <person name="Pangilinan J."/>
            <person name="Ruiz-duenas F.J."/>
            <person name="Barrasa J.M."/>
            <person name="Sanchez-Garcia M."/>
            <person name="Camarero S."/>
            <person name="Miyauchi S."/>
            <person name="Serrano A."/>
            <person name="Linde D."/>
            <person name="Babiker R."/>
            <person name="Drula E."/>
            <person name="Ayuso-Fernandez I."/>
            <person name="Pacheco R."/>
            <person name="Padilla G."/>
            <person name="Ferreira P."/>
            <person name="Barriuso J."/>
            <person name="Kellner H."/>
            <person name="Castanera R."/>
            <person name="Alfaro M."/>
            <person name="Ramirez L."/>
            <person name="Pisabarro A.G."/>
            <person name="Kuo A."/>
            <person name="Tritt A."/>
            <person name="Lipzen A."/>
            <person name="He G."/>
            <person name="Yan M."/>
            <person name="Ng V."/>
            <person name="Cullen D."/>
            <person name="Martin F."/>
            <person name="Rosso M.-N."/>
            <person name="Henrissat B."/>
            <person name="Hibbett D."/>
            <person name="Martinez A.T."/>
            <person name="Grigoriev I.V."/>
        </authorList>
    </citation>
    <scope>NUCLEOTIDE SEQUENCE</scope>
    <source>
        <strain evidence="2">AH 44721</strain>
    </source>
</reference>
<feature type="compositionally biased region" description="Acidic residues" evidence="1">
    <location>
        <begin position="124"/>
        <end position="133"/>
    </location>
</feature>
<evidence type="ECO:0000256" key="1">
    <source>
        <dbReference type="SAM" id="MobiDB-lite"/>
    </source>
</evidence>
<gene>
    <name evidence="2" type="ORF">CPB84DRAFT_1167176</name>
</gene>
<proteinExistence type="predicted"/>
<accession>A0A9P5NMF6</accession>
<evidence type="ECO:0000313" key="2">
    <source>
        <dbReference type="EMBL" id="KAF8898156.1"/>
    </source>
</evidence>
<protein>
    <submittedName>
        <fullName evidence="2">Uncharacterized protein</fullName>
    </submittedName>
</protein>
<feature type="compositionally biased region" description="Basic residues" evidence="1">
    <location>
        <begin position="1"/>
        <end position="11"/>
    </location>
</feature>
<feature type="region of interest" description="Disordered" evidence="1">
    <location>
        <begin position="1"/>
        <end position="200"/>
    </location>
</feature>
<sequence length="238" mass="26306">MAPKNKGKKVKKGDDDYWEKAGEDIEPNKPLVEDAGDDDDVFAKKPKSSGFSAFANAGLLVDDVPEEDDTAGGGGLMSLMSNAGKKKDKEKKKKAKSGVTDLEDSAGNDEVLEKEESKRPVEVTAEDLADEEWGPVKEKKKKDKKGKGKQGKKEEEEDEEKENIETPTTTPVAAPEAKDEGGDEEPEESGTKILSKKEKEKLKKEREKVWDHPFLFILIYRIDYTGQEKSPSCSEENG</sequence>
<name>A0A9P5NMF6_GYMJU</name>
<feature type="compositionally biased region" description="Basic residues" evidence="1">
    <location>
        <begin position="84"/>
        <end position="96"/>
    </location>
</feature>
<feature type="compositionally biased region" description="Basic residues" evidence="1">
    <location>
        <begin position="138"/>
        <end position="150"/>
    </location>
</feature>
<comment type="caution">
    <text evidence="2">The sequence shown here is derived from an EMBL/GenBank/DDBJ whole genome shotgun (WGS) entry which is preliminary data.</text>
</comment>
<feature type="compositionally biased region" description="Basic and acidic residues" evidence="1">
    <location>
        <begin position="12"/>
        <end position="27"/>
    </location>
</feature>
<keyword evidence="3" id="KW-1185">Reference proteome</keyword>
<dbReference type="AlphaFoldDB" id="A0A9P5NMF6"/>
<dbReference type="Proteomes" id="UP000724874">
    <property type="component" value="Unassembled WGS sequence"/>
</dbReference>
<evidence type="ECO:0000313" key="3">
    <source>
        <dbReference type="Proteomes" id="UP000724874"/>
    </source>
</evidence>
<feature type="compositionally biased region" description="Acidic residues" evidence="1">
    <location>
        <begin position="101"/>
        <end position="113"/>
    </location>
</feature>
<feature type="compositionally biased region" description="Low complexity" evidence="1">
    <location>
        <begin position="165"/>
        <end position="175"/>
    </location>
</feature>
<dbReference type="OrthoDB" id="3070185at2759"/>
<organism evidence="2 3">
    <name type="scientific">Gymnopilus junonius</name>
    <name type="common">Spectacular rustgill mushroom</name>
    <name type="synonym">Gymnopilus spectabilis subsp. junonius</name>
    <dbReference type="NCBI Taxonomy" id="109634"/>
    <lineage>
        <taxon>Eukaryota</taxon>
        <taxon>Fungi</taxon>
        <taxon>Dikarya</taxon>
        <taxon>Basidiomycota</taxon>
        <taxon>Agaricomycotina</taxon>
        <taxon>Agaricomycetes</taxon>
        <taxon>Agaricomycetidae</taxon>
        <taxon>Agaricales</taxon>
        <taxon>Agaricineae</taxon>
        <taxon>Hymenogastraceae</taxon>
        <taxon>Gymnopilus</taxon>
    </lineage>
</organism>